<dbReference type="EMBL" id="DSUJ01000008">
    <property type="protein sequence ID" value="HFI90957.1"/>
    <property type="molecule type" value="Genomic_DNA"/>
</dbReference>
<dbReference type="Pfam" id="PF13289">
    <property type="entry name" value="SIR2_2"/>
    <property type="match status" value="1"/>
</dbReference>
<dbReference type="AlphaFoldDB" id="A0A7V2ZJ68"/>
<accession>A0A7V2ZJ68</accession>
<gene>
    <name evidence="1" type="ORF">ENS31_05410</name>
</gene>
<name>A0A7V2ZJ68_9BACT</name>
<reference evidence="1" key="1">
    <citation type="journal article" date="2020" name="mSystems">
        <title>Genome- and Community-Level Interaction Insights into Carbon Utilization and Element Cycling Functions of Hydrothermarchaeota in Hydrothermal Sediment.</title>
        <authorList>
            <person name="Zhou Z."/>
            <person name="Liu Y."/>
            <person name="Xu W."/>
            <person name="Pan J."/>
            <person name="Luo Z.H."/>
            <person name="Li M."/>
        </authorList>
    </citation>
    <scope>NUCLEOTIDE SEQUENCE [LARGE SCALE GENOMIC DNA]</scope>
    <source>
        <strain evidence="1">SpSt-479</strain>
    </source>
</reference>
<sequence length="412" mass="48904">MSELKNKSDVLKRSLFLFGAGATKEAGCFTSREILNNLLENENFGEFKDLLHFLFSSLEYHTKWRTLKQKEKGQLITPFVSNIEDLILLIKRIKNRDIYLPYPITGSWSDKINEYENYWQKNNNSPTQNNLFQNLESKIKNELYSWLVVGNEKFDYLTPLKEFLEDDSNKEINLDIFTLNYDLVLEKFFNNKDVTLLNNGFYNRFFRGHNDEKFADTRINYYKLHGSIDWIKNEDGEIRLVDENDIKNNLNQSLIIFGEGNKFLSVDPFLSLSYSFKEKLEEKDFYFVIGYSFFDSYINNLLLEGLRKKSDFNKKLIVVNPFLDKEFSNNEELAFSPDKKEQLLKNKFIDHIKQIQQNEYLSDIPEFNITEISPSKIHLELQSTGKFLKFLFKENGLEYFKELFNKDVKKIF</sequence>
<evidence type="ECO:0008006" key="2">
    <source>
        <dbReference type="Google" id="ProtNLM"/>
    </source>
</evidence>
<evidence type="ECO:0000313" key="1">
    <source>
        <dbReference type="EMBL" id="HFI90957.1"/>
    </source>
</evidence>
<proteinExistence type="predicted"/>
<protein>
    <recommendedName>
        <fullName evidence="2">SIR2-like domain-containing protein</fullName>
    </recommendedName>
</protein>
<comment type="caution">
    <text evidence="1">The sequence shown here is derived from an EMBL/GenBank/DDBJ whole genome shotgun (WGS) entry which is preliminary data.</text>
</comment>
<organism evidence="1">
    <name type="scientific">Ignavibacterium album</name>
    <dbReference type="NCBI Taxonomy" id="591197"/>
    <lineage>
        <taxon>Bacteria</taxon>
        <taxon>Pseudomonadati</taxon>
        <taxon>Ignavibacteriota</taxon>
        <taxon>Ignavibacteria</taxon>
        <taxon>Ignavibacteriales</taxon>
        <taxon>Ignavibacteriaceae</taxon>
        <taxon>Ignavibacterium</taxon>
    </lineage>
</organism>